<evidence type="ECO:0000313" key="2">
    <source>
        <dbReference type="Proteomes" id="UP000321533"/>
    </source>
</evidence>
<gene>
    <name evidence="1" type="ORF">FRZ67_12870</name>
</gene>
<reference evidence="1 2" key="1">
    <citation type="journal article" date="2016" name="Int. J. Syst. Evol. Microbiol.">
        <title>Panacibacter ginsenosidivorans gen. nov., sp. nov., with ginsenoside converting activity isolated from soil of a ginseng field.</title>
        <authorList>
            <person name="Siddiqi M.Z."/>
            <person name="Muhammad Shafi S."/>
            <person name="Choi K.D."/>
            <person name="Im W.T."/>
        </authorList>
    </citation>
    <scope>NUCLEOTIDE SEQUENCE [LARGE SCALE GENOMIC DNA]</scope>
    <source>
        <strain evidence="1 2">Gsoil1550</strain>
    </source>
</reference>
<dbReference type="InterPro" id="IPR031977">
    <property type="entry name" value="DUF4783"/>
</dbReference>
<evidence type="ECO:0000313" key="1">
    <source>
        <dbReference type="EMBL" id="QEC68148.1"/>
    </source>
</evidence>
<proteinExistence type="predicted"/>
<dbReference type="Gene3D" id="3.10.450.50">
    <property type="match status" value="1"/>
</dbReference>
<organism evidence="1 2">
    <name type="scientific">Panacibacter ginsenosidivorans</name>
    <dbReference type="NCBI Taxonomy" id="1813871"/>
    <lineage>
        <taxon>Bacteria</taxon>
        <taxon>Pseudomonadati</taxon>
        <taxon>Bacteroidota</taxon>
        <taxon>Chitinophagia</taxon>
        <taxon>Chitinophagales</taxon>
        <taxon>Chitinophagaceae</taxon>
        <taxon>Panacibacter</taxon>
    </lineage>
</organism>
<dbReference type="Proteomes" id="UP000321533">
    <property type="component" value="Chromosome"/>
</dbReference>
<dbReference type="OrthoDB" id="1524766at2"/>
<protein>
    <submittedName>
        <fullName evidence="1">DUF4783 domain-containing protein</fullName>
    </submittedName>
</protein>
<accession>A0A5B8VD02</accession>
<dbReference type="Pfam" id="PF16022">
    <property type="entry name" value="DUF4783"/>
    <property type="match status" value="1"/>
</dbReference>
<dbReference type="EMBL" id="CP042435">
    <property type="protein sequence ID" value="QEC68148.1"/>
    <property type="molecule type" value="Genomic_DNA"/>
</dbReference>
<keyword evidence="2" id="KW-1185">Reference proteome</keyword>
<sequence>MKKMMIMMGIVLSMNSFIVVGDIDKIINALNAGNAAQFSNYFDDFLDIKLPEKDEIKNVGKNQATITVKSFFSDNSVSGFEKTSQREMGGTMYLTGKLKGGSKSYNITLLMKDRGDKLSIISIRIS</sequence>
<dbReference type="KEGG" id="pgin:FRZ67_12870"/>
<dbReference type="RefSeq" id="WP_147189955.1">
    <property type="nucleotide sequence ID" value="NZ_CP042435.1"/>
</dbReference>
<name>A0A5B8VD02_9BACT</name>
<dbReference type="AlphaFoldDB" id="A0A5B8VD02"/>